<accession>A0AAP0Q4D1</accession>
<name>A0AAP0Q4D1_9MAGN</name>
<keyword evidence="3" id="KW-1185">Reference proteome</keyword>
<organism evidence="2 3">
    <name type="scientific">Stephania cephalantha</name>
    <dbReference type="NCBI Taxonomy" id="152367"/>
    <lineage>
        <taxon>Eukaryota</taxon>
        <taxon>Viridiplantae</taxon>
        <taxon>Streptophyta</taxon>
        <taxon>Embryophyta</taxon>
        <taxon>Tracheophyta</taxon>
        <taxon>Spermatophyta</taxon>
        <taxon>Magnoliopsida</taxon>
        <taxon>Ranunculales</taxon>
        <taxon>Menispermaceae</taxon>
        <taxon>Menispermoideae</taxon>
        <taxon>Cissampelideae</taxon>
        <taxon>Stephania</taxon>
    </lineage>
</organism>
<dbReference type="Proteomes" id="UP001419268">
    <property type="component" value="Unassembled WGS sequence"/>
</dbReference>
<dbReference type="PANTHER" id="PTHR33872:SF2">
    <property type="entry name" value="DNA POLYMERASE EPSILON CATALYTIC SUBUNIT A"/>
    <property type="match status" value="1"/>
</dbReference>
<evidence type="ECO:0000313" key="2">
    <source>
        <dbReference type="EMBL" id="KAK9165504.1"/>
    </source>
</evidence>
<feature type="region of interest" description="Disordered" evidence="1">
    <location>
        <begin position="51"/>
        <end position="89"/>
    </location>
</feature>
<dbReference type="AlphaFoldDB" id="A0AAP0Q4D1"/>
<sequence length="148" mass="16537">MGSLMAGWDSPVSDPKAVRYQRNKSFTKGEIDAYWRSQKRIQEEHLKSISVAQQDTKEITENEGGGGGGGGGGGFPRSSSMPLTDRKGNTQYVDAETVMEKLKKDWWTRTNWAFLNEPPVIATEGRYHNYKPQNHLTAFSSSKPNVVN</sequence>
<comment type="caution">
    <text evidence="2">The sequence shown here is derived from an EMBL/GenBank/DDBJ whole genome shotgun (WGS) entry which is preliminary data.</text>
</comment>
<reference evidence="2 3" key="1">
    <citation type="submission" date="2024-01" db="EMBL/GenBank/DDBJ databases">
        <title>Genome assemblies of Stephania.</title>
        <authorList>
            <person name="Yang L."/>
        </authorList>
    </citation>
    <scope>NUCLEOTIDE SEQUENCE [LARGE SCALE GENOMIC DNA]</scope>
    <source>
        <strain evidence="2">JXDWG</strain>
        <tissue evidence="2">Leaf</tissue>
    </source>
</reference>
<proteinExistence type="predicted"/>
<evidence type="ECO:0000256" key="1">
    <source>
        <dbReference type="SAM" id="MobiDB-lite"/>
    </source>
</evidence>
<gene>
    <name evidence="2" type="ORF">Scep_000695</name>
</gene>
<dbReference type="PANTHER" id="PTHR33872">
    <property type="entry name" value="DNA POLYMERASE EPSILON CATALYTIC SUBUNIT A"/>
    <property type="match status" value="1"/>
</dbReference>
<evidence type="ECO:0000313" key="3">
    <source>
        <dbReference type="Proteomes" id="UP001419268"/>
    </source>
</evidence>
<dbReference type="EMBL" id="JBBNAG010000001">
    <property type="protein sequence ID" value="KAK9165504.1"/>
    <property type="molecule type" value="Genomic_DNA"/>
</dbReference>
<feature type="compositionally biased region" description="Gly residues" evidence="1">
    <location>
        <begin position="63"/>
        <end position="75"/>
    </location>
</feature>
<protein>
    <submittedName>
        <fullName evidence="2">Uncharacterized protein</fullName>
    </submittedName>
</protein>